<dbReference type="Gene3D" id="3.40.30.10">
    <property type="entry name" value="Glutaredoxin"/>
    <property type="match status" value="1"/>
</dbReference>
<gene>
    <name evidence="3" type="ORF">U27_07036</name>
</gene>
<dbReference type="EMBL" id="DF820471">
    <property type="protein sequence ID" value="GAK60049.1"/>
    <property type="molecule type" value="Genomic_DNA"/>
</dbReference>
<feature type="transmembrane region" description="Helical" evidence="2">
    <location>
        <begin position="442"/>
        <end position="460"/>
    </location>
</feature>
<name>A0A081C644_VECG1</name>
<evidence type="ECO:0000313" key="4">
    <source>
        <dbReference type="Proteomes" id="UP000030661"/>
    </source>
</evidence>
<accession>A0A081C644</accession>
<evidence type="ECO:0000313" key="3">
    <source>
        <dbReference type="EMBL" id="GAK60049.1"/>
    </source>
</evidence>
<dbReference type="InterPro" id="IPR036249">
    <property type="entry name" value="Thioredoxin-like_sf"/>
</dbReference>
<feature type="region of interest" description="Disordered" evidence="1">
    <location>
        <begin position="186"/>
        <end position="209"/>
    </location>
</feature>
<organism evidence="3">
    <name type="scientific">Vecturithrix granuli</name>
    <dbReference type="NCBI Taxonomy" id="1499967"/>
    <lineage>
        <taxon>Bacteria</taxon>
        <taxon>Candidatus Moduliflexota</taxon>
        <taxon>Candidatus Vecturitrichia</taxon>
        <taxon>Candidatus Vecturitrichales</taxon>
        <taxon>Candidatus Vecturitrichaceae</taxon>
        <taxon>Candidatus Vecturithrix</taxon>
    </lineage>
</organism>
<proteinExistence type="predicted"/>
<evidence type="ECO:0000256" key="1">
    <source>
        <dbReference type="SAM" id="MobiDB-lite"/>
    </source>
</evidence>
<feature type="transmembrane region" description="Helical" evidence="2">
    <location>
        <begin position="404"/>
        <end position="430"/>
    </location>
</feature>
<feature type="compositionally biased region" description="Low complexity" evidence="1">
    <location>
        <begin position="188"/>
        <end position="209"/>
    </location>
</feature>
<dbReference type="eggNOG" id="COG0526">
    <property type="taxonomic scope" value="Bacteria"/>
</dbReference>
<dbReference type="AlphaFoldDB" id="A0A081C644"/>
<dbReference type="Proteomes" id="UP000030661">
    <property type="component" value="Unassembled WGS sequence"/>
</dbReference>
<reference evidence="3" key="1">
    <citation type="journal article" date="2015" name="PeerJ">
        <title>First genomic representation of candidate bacterial phylum KSB3 points to enhanced environmental sensing as a trigger of wastewater bulking.</title>
        <authorList>
            <person name="Sekiguchi Y."/>
            <person name="Ohashi A."/>
            <person name="Parks D.H."/>
            <person name="Yamauchi T."/>
            <person name="Tyson G.W."/>
            <person name="Hugenholtz P."/>
        </authorList>
    </citation>
    <scope>NUCLEOTIDE SEQUENCE [LARGE SCALE GENOMIC DNA]</scope>
</reference>
<keyword evidence="2" id="KW-1133">Transmembrane helix</keyword>
<feature type="transmembrane region" description="Helical" evidence="2">
    <location>
        <begin position="309"/>
        <end position="333"/>
    </location>
</feature>
<feature type="transmembrane region" description="Helical" evidence="2">
    <location>
        <begin position="275"/>
        <end position="303"/>
    </location>
</feature>
<dbReference type="STRING" id="1499967.U27_07036"/>
<keyword evidence="2" id="KW-0472">Membrane</keyword>
<dbReference type="HOGENOM" id="CLU_046133_0_0_0"/>
<feature type="transmembrane region" description="Helical" evidence="2">
    <location>
        <begin position="354"/>
        <end position="378"/>
    </location>
</feature>
<sequence length="468" mass="52395">MNGKSICIKIGLCLLFSFLVWNVSGGYVLAADHPILYFFWGEGCPHCEKEKEFLKKLHQHYPELEMRWFETWKHPEFTQLADAMRHAYHLNTSSVPMTFLGNWNITGFRSDDITGIEIEQQVIACIEQGCFDGLRKLGPRNIVWLIQDQAARKKPIGWEQYPASIPPRSNEILQIPRLIQVQSETAMPVPQTSPSEQSSSVQPSEISAQPAVPASKAEVIEIPIIKKRVALNISQIGLPLFTLIIGGLDGFNPCAMWVLSFLLTLVIYAKSRTKILLIGGIFVIASGIIYFLFMTAWLNIFIFVGYVKWLRIAVGFVAIVMGIINCKDFFFFQKGVSLTIPESAKPKLYKRMRAVIHTSAIPGVILGTIVLAVTANLIELLCTAGFPAIYTNILTTQNLSVIQYYLYLVLYNVIYVIPLAVIVGIFAWKMGGRKVTEKEGRILKLVGGLLMLALGLILLIKPQLLMFG</sequence>
<evidence type="ECO:0000256" key="2">
    <source>
        <dbReference type="SAM" id="Phobius"/>
    </source>
</evidence>
<keyword evidence="2" id="KW-0812">Transmembrane</keyword>
<dbReference type="SUPFAM" id="SSF52833">
    <property type="entry name" value="Thioredoxin-like"/>
    <property type="match status" value="1"/>
</dbReference>
<keyword evidence="4" id="KW-1185">Reference proteome</keyword>
<feature type="transmembrane region" description="Helical" evidence="2">
    <location>
        <begin position="240"/>
        <end position="268"/>
    </location>
</feature>
<protein>
    <submittedName>
        <fullName evidence="3">Membrane protein, putative</fullName>
    </submittedName>
</protein>